<evidence type="ECO:0000256" key="1">
    <source>
        <dbReference type="ARBA" id="ARBA00044755"/>
    </source>
</evidence>
<organism evidence="2 3">
    <name type="scientific">Sutcliffiella rhizosphaerae</name>
    <dbReference type="NCBI Taxonomy" id="2880967"/>
    <lineage>
        <taxon>Bacteria</taxon>
        <taxon>Bacillati</taxon>
        <taxon>Bacillota</taxon>
        <taxon>Bacilli</taxon>
        <taxon>Bacillales</taxon>
        <taxon>Bacillaceae</taxon>
        <taxon>Sutcliffiella</taxon>
    </lineage>
</organism>
<dbReference type="PANTHER" id="PTHR35024:SF4">
    <property type="entry name" value="POLYMER-FORMING CYTOSKELETAL PROTEIN"/>
    <property type="match status" value="1"/>
</dbReference>
<reference evidence="2 3" key="1">
    <citation type="submission" date="2021-10" db="EMBL/GenBank/DDBJ databases">
        <authorList>
            <person name="Criscuolo A."/>
        </authorList>
    </citation>
    <scope>NUCLEOTIDE SEQUENCE [LARGE SCALE GENOMIC DNA]</scope>
    <source>
        <strain evidence="3">CIP 111883</strain>
    </source>
</reference>
<dbReference type="InterPro" id="IPR007607">
    <property type="entry name" value="BacA/B"/>
</dbReference>
<evidence type="ECO:0000313" key="2">
    <source>
        <dbReference type="EMBL" id="CAG9619973.1"/>
    </source>
</evidence>
<proteinExistence type="inferred from homology"/>
<name>A0ABM8YJE0_9BACI</name>
<sequence length="236" mass="25063">MEDLVLNGSSKIGGGSFHHVEINGAGTVEGDLECARLVCNGAGKVSGDVIAKEAIFKGSTRVSGDMHSKEVVINGHGSISGDLITMQLECNGAVTVNGNIKAENIQLNGLTKGGADIEGENVEVDGVLQLQGLLNADNIKINLEGKSFAKEIGGGSISVKRRNSLSLLEKLKLGFSKTLEVELIEADNIYLEHTKVSIVRGNSITLGPGCDIDMVEYQNEFQSHKDSKVKENKKTE</sequence>
<dbReference type="EMBL" id="CAKJTJ010000003">
    <property type="protein sequence ID" value="CAG9619973.1"/>
    <property type="molecule type" value="Genomic_DNA"/>
</dbReference>
<comment type="caution">
    <text evidence="2">The sequence shown here is derived from an EMBL/GenBank/DDBJ whole genome shotgun (WGS) entry which is preliminary data.</text>
</comment>
<dbReference type="RefSeq" id="WP_230499916.1">
    <property type="nucleotide sequence ID" value="NZ_CAKJTJ010000003.1"/>
</dbReference>
<evidence type="ECO:0008006" key="4">
    <source>
        <dbReference type="Google" id="ProtNLM"/>
    </source>
</evidence>
<dbReference type="PANTHER" id="PTHR35024">
    <property type="entry name" value="HYPOTHETICAL CYTOSOLIC PROTEIN"/>
    <property type="match status" value="1"/>
</dbReference>
<evidence type="ECO:0000313" key="3">
    <source>
        <dbReference type="Proteomes" id="UP000789833"/>
    </source>
</evidence>
<dbReference type="Proteomes" id="UP000789833">
    <property type="component" value="Unassembled WGS sequence"/>
</dbReference>
<comment type="similarity">
    <text evidence="1">Belongs to the bactofilin family.</text>
</comment>
<accession>A0ABM8YJE0</accession>
<protein>
    <recommendedName>
        <fullName evidence="4">Polymer-forming cytoskeletal protein</fullName>
    </recommendedName>
</protein>
<gene>
    <name evidence="2" type="ORF">BACCIP111883_00741</name>
</gene>
<dbReference type="Pfam" id="PF04519">
    <property type="entry name" value="Bactofilin"/>
    <property type="match status" value="1"/>
</dbReference>
<keyword evidence="3" id="KW-1185">Reference proteome</keyword>